<dbReference type="SUPFAM" id="SSF47769">
    <property type="entry name" value="SAM/Pointed domain"/>
    <property type="match status" value="1"/>
</dbReference>
<feature type="domain" description="SAM" evidence="10">
    <location>
        <begin position="16"/>
        <end position="79"/>
    </location>
</feature>
<dbReference type="SUPFAM" id="SSF81324">
    <property type="entry name" value="Voltage-gated potassium channels"/>
    <property type="match status" value="1"/>
</dbReference>
<dbReference type="Pfam" id="PF00027">
    <property type="entry name" value="cNMP_binding"/>
    <property type="match status" value="1"/>
</dbReference>
<name>A0A0G4II26_PLABS</name>
<dbReference type="Gene3D" id="1.10.287.70">
    <property type="match status" value="1"/>
</dbReference>
<geneLocation type="mitochondrion" evidence="12"/>
<dbReference type="PANTHER" id="PTHR10217">
    <property type="entry name" value="VOLTAGE AND LIGAND GATED POTASSIUM CHANNEL"/>
    <property type="match status" value="1"/>
</dbReference>
<evidence type="ECO:0000256" key="8">
    <source>
        <dbReference type="SAM" id="Phobius"/>
    </source>
</evidence>
<dbReference type="CDD" id="cd09487">
    <property type="entry name" value="SAM_superfamily"/>
    <property type="match status" value="1"/>
</dbReference>
<proteinExistence type="predicted"/>
<dbReference type="SUPFAM" id="SSF51206">
    <property type="entry name" value="cAMP-binding domain-like"/>
    <property type="match status" value="1"/>
</dbReference>
<evidence type="ECO:0000313" key="14">
    <source>
        <dbReference type="Proteomes" id="UP000290189"/>
    </source>
</evidence>
<dbReference type="InterPro" id="IPR050818">
    <property type="entry name" value="KCNH_animal-type"/>
</dbReference>
<reference evidence="11 13" key="1">
    <citation type="submission" date="2015-02" db="EMBL/GenBank/DDBJ databases">
        <authorList>
            <person name="Chooi Y.-H."/>
        </authorList>
    </citation>
    <scope>NUCLEOTIDE SEQUENCE [LARGE SCALE GENOMIC DNA]</scope>
    <source>
        <strain evidence="11">E3</strain>
    </source>
</reference>
<evidence type="ECO:0000256" key="3">
    <source>
        <dbReference type="ARBA" id="ARBA00022692"/>
    </source>
</evidence>
<dbReference type="Proteomes" id="UP000290189">
    <property type="component" value="Unassembled WGS sequence"/>
</dbReference>
<sequence>MDAPDRASLPADVASWTPAQVLAWLESIGASRYAERFRRNHVSGTDLLSIKEQDLVGLGVDDPINRRRMFLAIEGLRAGHTSALPSLLSPTSGSRKRSILFTTKAEGVAVKSKPPTPSSTSRASVLNAGPPSSKSAKVPDAVAELSEQLDTDEVRYMKSLIADLATAVEKLKSLKQYSFKEHDYDEEEEVRKMKMKRRRKKMMQRRQKQLAAMGAGLTISDPVEDPNEVDDSIMEPEPDLTMFSAMLEEVRMKREMGLKRGDRFADLTGPKEVLDPKEVADEYRLDLKFKLKRRNSRIVEANSEEEFEEFSSTNEMSNDEDEENPADEDALAETKEVVKQRIMVIMPTNPWRVRWDLMIMLCVLYFVVMTPVDLAFGDPIDNFAFDIVLDCVFIFDLVLNFFTAYRVEDGKNKGRMEVRPKEIAREYFKFWFWIDAAATIPLDLIIPAVGVNAPTSFNKLLRLFRGFKLARVLKLSRITKRLGLDSTYGGNPGLIRLTKYIVFLLVVWHYMGCAYWGVSLIIGFGNSSWTPRPSFQEAPMIDQYLQAYYWSILATTSAGSNIQPDTDVATGFSIAMVIFGCLLYASVIGVSSVALDAMDGGDADKRNKMQALGVFLKNQYEMDPRLKSRIIQYYDYVLSNAASSDDLMHDLHSRLKLEVDMELNQKLIEQVPMFNSLSEQCLLAIISSLEPKTYVPKEYICLKGERSLEMFFVQRGRVEILDGAQPKQDSAPGDKSKRSRVFLKEGGYFCDRCMLENLRCEYTVQATSHCLLLSLHRESLKAILRRFPEFAISMQGCALEDESLRGWTKIRFVVRNVRMLALVGSRIGFEEVFRRFNEEKEIRKTIRWAEPTGRRSGTAALLRQLTNRFSSGSSGERNGDFQNVRSDST</sequence>
<comment type="subcellular location">
    <subcellularLocation>
        <location evidence="1">Membrane</location>
        <topology evidence="1">Multi-pass membrane protein</topology>
    </subcellularLocation>
</comment>
<evidence type="ECO:0000256" key="5">
    <source>
        <dbReference type="ARBA" id="ARBA00023065"/>
    </source>
</evidence>
<evidence type="ECO:0000259" key="10">
    <source>
        <dbReference type="PROSITE" id="PS50105"/>
    </source>
</evidence>
<keyword evidence="5" id="KW-0406">Ion transport</keyword>
<dbReference type="InterPro" id="IPR013761">
    <property type="entry name" value="SAM/pointed_sf"/>
</dbReference>
<feature type="region of interest" description="Disordered" evidence="7">
    <location>
        <begin position="302"/>
        <end position="328"/>
    </location>
</feature>
<feature type="compositionally biased region" description="Acidic residues" evidence="7">
    <location>
        <begin position="317"/>
        <end position="328"/>
    </location>
</feature>
<protein>
    <recommendedName>
        <fullName evidence="15">Cyclic nucleotide-binding domain-containing protein</fullName>
    </recommendedName>
</protein>
<dbReference type="InterPro" id="IPR000595">
    <property type="entry name" value="cNMP-bd_dom"/>
</dbReference>
<dbReference type="InterPro" id="IPR005821">
    <property type="entry name" value="Ion_trans_dom"/>
</dbReference>
<dbReference type="STRING" id="37360.A0A0G4II26"/>
<dbReference type="Proteomes" id="UP000039324">
    <property type="component" value="Unassembled WGS sequence"/>
</dbReference>
<evidence type="ECO:0000313" key="12">
    <source>
        <dbReference type="EMBL" id="SPQ93016.1"/>
    </source>
</evidence>
<keyword evidence="2" id="KW-0813">Transport</keyword>
<dbReference type="Gene3D" id="2.60.120.10">
    <property type="entry name" value="Jelly Rolls"/>
    <property type="match status" value="1"/>
</dbReference>
<keyword evidence="4 8" id="KW-1133">Transmembrane helix</keyword>
<accession>A0A0G4II26</accession>
<evidence type="ECO:0000256" key="6">
    <source>
        <dbReference type="ARBA" id="ARBA00023136"/>
    </source>
</evidence>
<keyword evidence="6 8" id="KW-0472">Membrane</keyword>
<dbReference type="OrthoDB" id="421226at2759"/>
<dbReference type="CDD" id="cd00038">
    <property type="entry name" value="CAP_ED"/>
    <property type="match status" value="1"/>
</dbReference>
<evidence type="ECO:0000256" key="2">
    <source>
        <dbReference type="ARBA" id="ARBA00022448"/>
    </source>
</evidence>
<feature type="region of interest" description="Disordered" evidence="7">
    <location>
        <begin position="109"/>
        <end position="140"/>
    </location>
</feature>
<feature type="transmembrane region" description="Helical" evidence="8">
    <location>
        <begin position="383"/>
        <end position="407"/>
    </location>
</feature>
<dbReference type="Pfam" id="PF00536">
    <property type="entry name" value="SAM_1"/>
    <property type="match status" value="1"/>
</dbReference>
<evidence type="ECO:0008006" key="15">
    <source>
        <dbReference type="Google" id="ProtNLM"/>
    </source>
</evidence>
<keyword evidence="3 8" id="KW-0812">Transmembrane</keyword>
<evidence type="ECO:0000256" key="4">
    <source>
        <dbReference type="ARBA" id="ARBA00022989"/>
    </source>
</evidence>
<evidence type="ECO:0000313" key="13">
    <source>
        <dbReference type="Proteomes" id="UP000039324"/>
    </source>
</evidence>
<feature type="transmembrane region" description="Helical" evidence="8">
    <location>
        <begin position="355"/>
        <end position="377"/>
    </location>
</feature>
<dbReference type="AlphaFoldDB" id="A0A0G4II26"/>
<feature type="transmembrane region" description="Helical" evidence="8">
    <location>
        <begin position="500"/>
        <end position="524"/>
    </location>
</feature>
<evidence type="ECO:0000256" key="7">
    <source>
        <dbReference type="SAM" id="MobiDB-lite"/>
    </source>
</evidence>
<dbReference type="InterPro" id="IPR001660">
    <property type="entry name" value="SAM"/>
</dbReference>
<dbReference type="GO" id="GO:0005886">
    <property type="term" value="C:plasma membrane"/>
    <property type="evidence" value="ECO:0007669"/>
    <property type="project" value="TreeGrafter"/>
</dbReference>
<dbReference type="PANTHER" id="PTHR10217:SF435">
    <property type="entry name" value="POTASSIUM VOLTAGE-GATED CHANNEL PROTEIN EAG"/>
    <property type="match status" value="1"/>
</dbReference>
<dbReference type="EMBL" id="CDSF01000001">
    <property type="protein sequence ID" value="CEO94725.1"/>
    <property type="molecule type" value="Genomic_DNA"/>
</dbReference>
<dbReference type="SMART" id="SM00100">
    <property type="entry name" value="cNMP"/>
    <property type="match status" value="1"/>
</dbReference>
<gene>
    <name evidence="11" type="ORF">PBRA_000510</name>
    <name evidence="12" type="ORF">PLBR_LOCUS231</name>
</gene>
<evidence type="ECO:0000256" key="1">
    <source>
        <dbReference type="ARBA" id="ARBA00004141"/>
    </source>
</evidence>
<dbReference type="InterPro" id="IPR018490">
    <property type="entry name" value="cNMP-bd_dom_sf"/>
</dbReference>
<dbReference type="OMA" id="ANIFGEM"/>
<reference evidence="12 14" key="2">
    <citation type="submission" date="2018-03" db="EMBL/GenBank/DDBJ databases">
        <authorList>
            <person name="Fogelqvist J."/>
        </authorList>
    </citation>
    <scope>NUCLEOTIDE SEQUENCE [LARGE SCALE GENOMIC DNA]</scope>
</reference>
<feature type="transmembrane region" description="Helical" evidence="8">
    <location>
        <begin position="574"/>
        <end position="598"/>
    </location>
</feature>
<dbReference type="GO" id="GO:0042391">
    <property type="term" value="P:regulation of membrane potential"/>
    <property type="evidence" value="ECO:0007669"/>
    <property type="project" value="TreeGrafter"/>
</dbReference>
<dbReference type="PROSITE" id="PS50105">
    <property type="entry name" value="SAM_DOMAIN"/>
    <property type="match status" value="1"/>
</dbReference>
<organism evidence="11 13">
    <name type="scientific">Plasmodiophora brassicae</name>
    <name type="common">Clubroot disease agent</name>
    <dbReference type="NCBI Taxonomy" id="37360"/>
    <lineage>
        <taxon>Eukaryota</taxon>
        <taxon>Sar</taxon>
        <taxon>Rhizaria</taxon>
        <taxon>Endomyxa</taxon>
        <taxon>Phytomyxea</taxon>
        <taxon>Plasmodiophorida</taxon>
        <taxon>Plasmodiophoridae</taxon>
        <taxon>Plasmodiophora</taxon>
    </lineage>
</organism>
<dbReference type="GO" id="GO:0005249">
    <property type="term" value="F:voltage-gated potassium channel activity"/>
    <property type="evidence" value="ECO:0007669"/>
    <property type="project" value="TreeGrafter"/>
</dbReference>
<dbReference type="SMART" id="SM00454">
    <property type="entry name" value="SAM"/>
    <property type="match status" value="1"/>
</dbReference>
<dbReference type="InterPro" id="IPR014710">
    <property type="entry name" value="RmlC-like_jellyroll"/>
</dbReference>
<keyword evidence="13" id="KW-1185">Reference proteome</keyword>
<evidence type="ECO:0000259" key="9">
    <source>
        <dbReference type="PROSITE" id="PS50042"/>
    </source>
</evidence>
<feature type="region of interest" description="Disordered" evidence="7">
    <location>
        <begin position="869"/>
        <end position="889"/>
    </location>
</feature>
<dbReference type="Gene3D" id="1.10.150.50">
    <property type="entry name" value="Transcription Factor, Ets-1"/>
    <property type="match status" value="1"/>
</dbReference>
<evidence type="ECO:0000313" key="11">
    <source>
        <dbReference type="EMBL" id="CEO94725.1"/>
    </source>
</evidence>
<keyword evidence="12" id="KW-0496">Mitochondrion</keyword>
<dbReference type="PROSITE" id="PS50042">
    <property type="entry name" value="CNMP_BINDING_3"/>
    <property type="match status" value="1"/>
</dbReference>
<feature type="domain" description="Cyclic nucleotide-binding" evidence="9">
    <location>
        <begin position="673"/>
        <end position="784"/>
    </location>
</feature>
<dbReference type="EMBL" id="OVEO01000001">
    <property type="protein sequence ID" value="SPQ93016.1"/>
    <property type="molecule type" value="Genomic_DNA"/>
</dbReference>
<dbReference type="Pfam" id="PF00520">
    <property type="entry name" value="Ion_trans"/>
    <property type="match status" value="1"/>
</dbReference>